<accession>C3ZUP2</accession>
<feature type="region of interest" description="Disordered" evidence="1">
    <location>
        <begin position="263"/>
        <end position="349"/>
    </location>
</feature>
<gene>
    <name evidence="2" type="ORF">BRAFLDRAFT_94647</name>
</gene>
<name>C3ZUP2_BRAFL</name>
<reference evidence="2" key="1">
    <citation type="journal article" date="2008" name="Nature">
        <title>The amphioxus genome and the evolution of the chordate karyotype.</title>
        <authorList>
            <consortium name="US DOE Joint Genome Institute (JGI-PGF)"/>
            <person name="Putnam N.H."/>
            <person name="Butts T."/>
            <person name="Ferrier D.E.K."/>
            <person name="Furlong R.F."/>
            <person name="Hellsten U."/>
            <person name="Kawashima T."/>
            <person name="Robinson-Rechavi M."/>
            <person name="Shoguchi E."/>
            <person name="Terry A."/>
            <person name="Yu J.-K."/>
            <person name="Benito-Gutierrez E.L."/>
            <person name="Dubchak I."/>
            <person name="Garcia-Fernandez J."/>
            <person name="Gibson-Brown J.J."/>
            <person name="Grigoriev I.V."/>
            <person name="Horton A.C."/>
            <person name="de Jong P.J."/>
            <person name="Jurka J."/>
            <person name="Kapitonov V.V."/>
            <person name="Kohara Y."/>
            <person name="Kuroki Y."/>
            <person name="Lindquist E."/>
            <person name="Lucas S."/>
            <person name="Osoegawa K."/>
            <person name="Pennacchio L.A."/>
            <person name="Salamov A.A."/>
            <person name="Satou Y."/>
            <person name="Sauka-Spengler T."/>
            <person name="Schmutz J."/>
            <person name="Shin-I T."/>
            <person name="Toyoda A."/>
            <person name="Bronner-Fraser M."/>
            <person name="Fujiyama A."/>
            <person name="Holland L.Z."/>
            <person name="Holland P.W.H."/>
            <person name="Satoh N."/>
            <person name="Rokhsar D.S."/>
        </authorList>
    </citation>
    <scope>NUCLEOTIDE SEQUENCE [LARGE SCALE GENOMIC DNA]</scope>
    <source>
        <strain evidence="2">S238N-H82</strain>
        <tissue evidence="2">Testes</tissue>
    </source>
</reference>
<dbReference type="AlphaFoldDB" id="C3ZUP2"/>
<feature type="region of interest" description="Disordered" evidence="1">
    <location>
        <begin position="412"/>
        <end position="431"/>
    </location>
</feature>
<dbReference type="InParanoid" id="C3ZUP2"/>
<dbReference type="eggNOG" id="ENOG502TD6R">
    <property type="taxonomic scope" value="Eukaryota"/>
</dbReference>
<dbReference type="EMBL" id="GG666684">
    <property type="protein sequence ID" value="EEN43754.1"/>
    <property type="molecule type" value="Genomic_DNA"/>
</dbReference>
<sequence length="431" mass="48083">MPYNSEFSFSVLVGGHAIPEYGTGGQVFVESNLYTPASYKEKEEVVVDGQTEVNEWPVTPYTIEITTKHLAPRARYTVSVDGFVVTKIPLTGGKTRVVKGFHDNERGGLAGFVFSLPRYTKNESDGGKQSPEDVGTIRVTSNDTWQEWLHRPRPVTRGRKGTAFVPATKRDAFTVTGGQYTMVTTRMGRNIPTPGRWTSFVRRWKWATGVRRGVLEVKCRTGDAVRATGFQIKPYPVVMAANNNISPYPIVLAANNISAGISSEEKENLGGPPPTSISREVEPSTSGSDVHPCLNNNNNNNNLGEPPPTGINREVEQPSTSGSDFPPSPVNNNNNNWGGPPTTSITRGGTEHQWFRRPSVFSYFAVFCQQQHQQRKQFGRTPNKKHQQRGGTEYQWFRRPSMSCQQQQQQFGRTPTNRHQQRAGAAEHQWF</sequence>
<protein>
    <submittedName>
        <fullName evidence="2">Uncharacterized protein</fullName>
    </submittedName>
</protein>
<evidence type="ECO:0000313" key="2">
    <source>
        <dbReference type="EMBL" id="EEN43754.1"/>
    </source>
</evidence>
<evidence type="ECO:0000256" key="1">
    <source>
        <dbReference type="SAM" id="MobiDB-lite"/>
    </source>
</evidence>
<organism>
    <name type="scientific">Branchiostoma floridae</name>
    <name type="common">Florida lancelet</name>
    <name type="synonym">Amphioxus</name>
    <dbReference type="NCBI Taxonomy" id="7739"/>
    <lineage>
        <taxon>Eukaryota</taxon>
        <taxon>Metazoa</taxon>
        <taxon>Chordata</taxon>
        <taxon>Cephalochordata</taxon>
        <taxon>Leptocardii</taxon>
        <taxon>Amphioxiformes</taxon>
        <taxon>Branchiostomatidae</taxon>
        <taxon>Branchiostoma</taxon>
    </lineage>
</organism>
<proteinExistence type="predicted"/>